<feature type="transmembrane region" description="Helical" evidence="5">
    <location>
        <begin position="224"/>
        <end position="243"/>
    </location>
</feature>
<name>A0A2H0YUZ8_9BACT</name>
<feature type="transmembrane region" description="Helical" evidence="5">
    <location>
        <begin position="451"/>
        <end position="471"/>
    </location>
</feature>
<dbReference type="EMBL" id="PEXU01000056">
    <property type="protein sequence ID" value="PIS42139.1"/>
    <property type="molecule type" value="Genomic_DNA"/>
</dbReference>
<evidence type="ECO:0000256" key="1">
    <source>
        <dbReference type="ARBA" id="ARBA00004141"/>
    </source>
</evidence>
<evidence type="ECO:0000256" key="2">
    <source>
        <dbReference type="ARBA" id="ARBA00022692"/>
    </source>
</evidence>
<comment type="caution">
    <text evidence="7">The sequence shown here is derived from an EMBL/GenBank/DDBJ whole genome shotgun (WGS) entry which is preliminary data.</text>
</comment>
<comment type="subcellular location">
    <subcellularLocation>
        <location evidence="1">Membrane</location>
        <topology evidence="1">Multi-pass membrane protein</topology>
    </subcellularLocation>
</comment>
<feature type="transmembrane region" description="Helical" evidence="5">
    <location>
        <begin position="115"/>
        <end position="133"/>
    </location>
</feature>
<feature type="transmembrane region" description="Helical" evidence="5">
    <location>
        <begin position="427"/>
        <end position="445"/>
    </location>
</feature>
<reference evidence="7 8" key="1">
    <citation type="submission" date="2017-09" db="EMBL/GenBank/DDBJ databases">
        <title>Depth-based differentiation of microbial function through sediment-hosted aquifers and enrichment of novel symbionts in the deep terrestrial subsurface.</title>
        <authorList>
            <person name="Probst A.J."/>
            <person name="Ladd B."/>
            <person name="Jarett J.K."/>
            <person name="Geller-Mcgrath D.E."/>
            <person name="Sieber C.M."/>
            <person name="Emerson J.B."/>
            <person name="Anantharaman K."/>
            <person name="Thomas B.C."/>
            <person name="Malmstrom R."/>
            <person name="Stieglmeier M."/>
            <person name="Klingl A."/>
            <person name="Woyke T."/>
            <person name="Ryan C.M."/>
            <person name="Banfield J.F."/>
        </authorList>
    </citation>
    <scope>NUCLEOTIDE SEQUENCE [LARGE SCALE GENOMIC DNA]</scope>
    <source>
        <strain evidence="7">CG08_land_8_20_14_0_20_40_16</strain>
    </source>
</reference>
<proteinExistence type="predicted"/>
<gene>
    <name evidence="7" type="ORF">COT24_04965</name>
</gene>
<feature type="transmembrane region" description="Helical" evidence="5">
    <location>
        <begin position="82"/>
        <end position="103"/>
    </location>
</feature>
<protein>
    <recommendedName>
        <fullName evidence="6">O-antigen ligase-related domain-containing protein</fullName>
    </recommendedName>
</protein>
<dbReference type="AlphaFoldDB" id="A0A2H0YUZ8"/>
<sequence length="474" mass="52961">MIAGNNPEHYSNRYFYLLVSIALILGVWLGYLSSITAPLLVIGGLLLGVMAVFIFKKPVIGIFLIAFFLPLERIGAYEFGELTIRISQVLAIITILGWFFYQLFINSFALKKNPLILPLTVFLLVNFASLVNAENLDRSVSVLIYTAFTIIFSLIIPQLVVKKEQVDKIVKIIIISAFIVGVFGIFQYLGDAIGLPQSLTGLRDLYTKEVLGFPRIQSTALEPLYFANYLLIPLGLLCALFLSKDPRFKYYQLAFLLVLLGTNLVLTVSRGGYLAFIALLGVIGIFYFRNLFTPKKIIIGVIAVVLIFIIATHFLGLGDSLNLETFKEHVVNVFYGAAYSERVEMLQTALTGFHLHPWIGIGVGGFGPFAAIHPYVPPPEGWQIVNNEFIELLSEIGILGFLSFLVVVLIILFRSLKAVQVVKDRNLRAVMIGLLAAFVGVLVQYQTFSILYIMHIWFLIGFMISVQNIILKQE</sequence>
<feature type="transmembrane region" description="Helical" evidence="5">
    <location>
        <begin position="139"/>
        <end position="157"/>
    </location>
</feature>
<feature type="transmembrane region" description="Helical" evidence="5">
    <location>
        <begin position="297"/>
        <end position="317"/>
    </location>
</feature>
<feature type="transmembrane region" description="Helical" evidence="5">
    <location>
        <begin position="272"/>
        <end position="290"/>
    </location>
</feature>
<organism evidence="7 8">
    <name type="scientific">Candidatus Kerfeldbacteria bacterium CG08_land_8_20_14_0_20_40_16</name>
    <dbReference type="NCBI Taxonomy" id="2014244"/>
    <lineage>
        <taxon>Bacteria</taxon>
        <taxon>Candidatus Kerfeldiibacteriota</taxon>
    </lineage>
</organism>
<evidence type="ECO:0000256" key="5">
    <source>
        <dbReference type="SAM" id="Phobius"/>
    </source>
</evidence>
<accession>A0A2H0YUZ8</accession>
<evidence type="ECO:0000259" key="6">
    <source>
        <dbReference type="Pfam" id="PF04932"/>
    </source>
</evidence>
<dbReference type="Pfam" id="PF04932">
    <property type="entry name" value="Wzy_C"/>
    <property type="match status" value="1"/>
</dbReference>
<dbReference type="PANTHER" id="PTHR37422:SF13">
    <property type="entry name" value="LIPOPOLYSACCHARIDE BIOSYNTHESIS PROTEIN PA4999-RELATED"/>
    <property type="match status" value="1"/>
</dbReference>
<dbReference type="InterPro" id="IPR051533">
    <property type="entry name" value="WaaL-like"/>
</dbReference>
<dbReference type="InterPro" id="IPR007016">
    <property type="entry name" value="O-antigen_ligase-rel_domated"/>
</dbReference>
<feature type="transmembrane region" description="Helical" evidence="5">
    <location>
        <begin position="14"/>
        <end position="32"/>
    </location>
</feature>
<feature type="domain" description="O-antigen ligase-related" evidence="6">
    <location>
        <begin position="255"/>
        <end position="405"/>
    </location>
</feature>
<feature type="transmembrane region" description="Helical" evidence="5">
    <location>
        <begin position="39"/>
        <end position="70"/>
    </location>
</feature>
<dbReference type="PANTHER" id="PTHR37422">
    <property type="entry name" value="TEICHURONIC ACID BIOSYNTHESIS PROTEIN TUAE"/>
    <property type="match status" value="1"/>
</dbReference>
<keyword evidence="4 5" id="KW-0472">Membrane</keyword>
<keyword evidence="2 5" id="KW-0812">Transmembrane</keyword>
<feature type="transmembrane region" description="Helical" evidence="5">
    <location>
        <begin position="396"/>
        <end position="415"/>
    </location>
</feature>
<feature type="transmembrane region" description="Helical" evidence="5">
    <location>
        <begin position="250"/>
        <end position="266"/>
    </location>
</feature>
<evidence type="ECO:0000313" key="8">
    <source>
        <dbReference type="Proteomes" id="UP000231542"/>
    </source>
</evidence>
<evidence type="ECO:0000256" key="4">
    <source>
        <dbReference type="ARBA" id="ARBA00023136"/>
    </source>
</evidence>
<evidence type="ECO:0000313" key="7">
    <source>
        <dbReference type="EMBL" id="PIS42139.1"/>
    </source>
</evidence>
<dbReference type="Proteomes" id="UP000231542">
    <property type="component" value="Unassembled WGS sequence"/>
</dbReference>
<evidence type="ECO:0000256" key="3">
    <source>
        <dbReference type="ARBA" id="ARBA00022989"/>
    </source>
</evidence>
<dbReference type="GO" id="GO:0016020">
    <property type="term" value="C:membrane"/>
    <property type="evidence" value="ECO:0007669"/>
    <property type="project" value="UniProtKB-SubCell"/>
</dbReference>
<keyword evidence="3 5" id="KW-1133">Transmembrane helix</keyword>
<feature type="transmembrane region" description="Helical" evidence="5">
    <location>
        <begin position="169"/>
        <end position="189"/>
    </location>
</feature>